<dbReference type="InterPro" id="IPR050858">
    <property type="entry name" value="Mal-CoA-ACP_Trans/PKS_FabD"/>
</dbReference>
<dbReference type="InterPro" id="IPR001227">
    <property type="entry name" value="Ac_transferase_dom_sf"/>
</dbReference>
<dbReference type="PANTHER" id="PTHR42681">
    <property type="entry name" value="MALONYL-COA-ACYL CARRIER PROTEIN TRANSACYLASE, MITOCHONDRIAL"/>
    <property type="match status" value="1"/>
</dbReference>
<dbReference type="SUPFAM" id="SSF52151">
    <property type="entry name" value="FabD/lysophospholipase-like"/>
    <property type="match status" value="1"/>
</dbReference>
<dbReference type="SMART" id="SM00827">
    <property type="entry name" value="PKS_AT"/>
    <property type="match status" value="1"/>
</dbReference>
<sequence length="266" mass="29350">MGKDLFMSFPSARQVFEEADESLGTKLSSLIFDGQQKDLTLTQNAQPAILTTSIAALKILERRRGESMAKTVSQLGVKTAMAALVVREENLPKLRGAIEEVCSTLPEGEFVELANLNSAVISGTSQAVDQASRFLQSKRLAARAVDLPVSAPFHCKLMQPAAEMMKEALNGIKFQKPIVDVISNVTATEEIPLLLFKQVTSTVQWQRSIKYCRGKGLDNFILFGPARVLANLLKKDFPLDRIRPFTTVKDIELFADCIKLKHANTL</sequence>
<dbReference type="GO" id="GO:0006633">
    <property type="term" value="P:fatty acid biosynthetic process"/>
    <property type="evidence" value="ECO:0007669"/>
    <property type="project" value="TreeGrafter"/>
</dbReference>
<dbReference type="InterPro" id="IPR016035">
    <property type="entry name" value="Acyl_Trfase/lysoPLipase"/>
</dbReference>
<proteinExistence type="predicted"/>
<keyword evidence="2" id="KW-0808">Transferase</keyword>
<reference evidence="6" key="1">
    <citation type="submission" date="2021-06" db="EMBL/GenBank/DDBJ databases">
        <authorList>
            <person name="Kallberg Y."/>
            <person name="Tangrot J."/>
            <person name="Rosling A."/>
        </authorList>
    </citation>
    <scope>NUCLEOTIDE SEQUENCE</scope>
    <source>
        <strain evidence="6">AZ414A</strain>
    </source>
</reference>
<dbReference type="Proteomes" id="UP000789706">
    <property type="component" value="Unassembled WGS sequence"/>
</dbReference>
<organism evidence="6 7">
    <name type="scientific">Diversispora eburnea</name>
    <dbReference type="NCBI Taxonomy" id="1213867"/>
    <lineage>
        <taxon>Eukaryota</taxon>
        <taxon>Fungi</taxon>
        <taxon>Fungi incertae sedis</taxon>
        <taxon>Mucoromycota</taxon>
        <taxon>Glomeromycotina</taxon>
        <taxon>Glomeromycetes</taxon>
        <taxon>Diversisporales</taxon>
        <taxon>Diversisporaceae</taxon>
        <taxon>Diversispora</taxon>
    </lineage>
</organism>
<feature type="domain" description="Malonyl-CoA:ACP transacylase (MAT)" evidence="5">
    <location>
        <begin position="1"/>
        <end position="251"/>
    </location>
</feature>
<evidence type="ECO:0000256" key="1">
    <source>
        <dbReference type="ARBA" id="ARBA00013258"/>
    </source>
</evidence>
<name>A0A9N8YQ43_9GLOM</name>
<evidence type="ECO:0000256" key="2">
    <source>
        <dbReference type="ARBA" id="ARBA00022679"/>
    </source>
</evidence>
<evidence type="ECO:0000256" key="4">
    <source>
        <dbReference type="ARBA" id="ARBA00048462"/>
    </source>
</evidence>
<evidence type="ECO:0000313" key="7">
    <source>
        <dbReference type="Proteomes" id="UP000789706"/>
    </source>
</evidence>
<evidence type="ECO:0000313" key="6">
    <source>
        <dbReference type="EMBL" id="CAG8439655.1"/>
    </source>
</evidence>
<keyword evidence="7" id="KW-1185">Reference proteome</keyword>
<dbReference type="EMBL" id="CAJVPK010000058">
    <property type="protein sequence ID" value="CAG8439655.1"/>
    <property type="molecule type" value="Genomic_DNA"/>
</dbReference>
<dbReference type="GO" id="GO:0004314">
    <property type="term" value="F:[acyl-carrier-protein] S-malonyltransferase activity"/>
    <property type="evidence" value="ECO:0007669"/>
    <property type="project" value="UniProtKB-EC"/>
</dbReference>
<protein>
    <recommendedName>
        <fullName evidence="1">[acyl-carrier-protein] S-malonyltransferase</fullName>
        <ecNumber evidence="1">2.3.1.39</ecNumber>
    </recommendedName>
</protein>
<evidence type="ECO:0000256" key="3">
    <source>
        <dbReference type="ARBA" id="ARBA00023315"/>
    </source>
</evidence>
<dbReference type="Gene3D" id="3.30.70.250">
    <property type="entry name" value="Malonyl-CoA ACP transacylase, ACP-binding"/>
    <property type="match status" value="1"/>
</dbReference>
<evidence type="ECO:0000259" key="5">
    <source>
        <dbReference type="SMART" id="SM00827"/>
    </source>
</evidence>
<dbReference type="PANTHER" id="PTHR42681:SF1">
    <property type="entry name" value="MALONYL-COA-ACYL CARRIER PROTEIN TRANSACYLASE, MITOCHONDRIAL"/>
    <property type="match status" value="1"/>
</dbReference>
<comment type="caution">
    <text evidence="6">The sequence shown here is derived from an EMBL/GenBank/DDBJ whole genome shotgun (WGS) entry which is preliminary data.</text>
</comment>
<gene>
    <name evidence="6" type="ORF">DEBURN_LOCUS1333</name>
</gene>
<comment type="catalytic activity">
    <reaction evidence="4">
        <text>holo-[ACP] + malonyl-CoA = malonyl-[ACP] + CoA</text>
        <dbReference type="Rhea" id="RHEA:41792"/>
        <dbReference type="Rhea" id="RHEA-COMP:9623"/>
        <dbReference type="Rhea" id="RHEA-COMP:9685"/>
        <dbReference type="ChEBI" id="CHEBI:57287"/>
        <dbReference type="ChEBI" id="CHEBI:57384"/>
        <dbReference type="ChEBI" id="CHEBI:64479"/>
        <dbReference type="ChEBI" id="CHEBI:78449"/>
        <dbReference type="EC" id="2.3.1.39"/>
    </reaction>
</comment>
<keyword evidence="3" id="KW-0012">Acyltransferase</keyword>
<dbReference type="InterPro" id="IPR014043">
    <property type="entry name" value="Acyl_transferase_dom"/>
</dbReference>
<accession>A0A9N8YQ43</accession>
<dbReference type="AlphaFoldDB" id="A0A9N8YQ43"/>
<dbReference type="EC" id="2.3.1.39" evidence="1"/>
<dbReference type="Gene3D" id="3.40.366.10">
    <property type="entry name" value="Malonyl-Coenzyme A Acyl Carrier Protein, domain 2"/>
    <property type="match status" value="2"/>
</dbReference>
<dbReference type="OrthoDB" id="541883at2759"/>